<dbReference type="PANTHER" id="PTHR47307">
    <property type="entry name" value="GLUTATHIONE-REGULATED POTASSIUM-EFFLUX SYSTEM ANCILLARY PROTEIN KEFG"/>
    <property type="match status" value="1"/>
</dbReference>
<evidence type="ECO:0000259" key="2">
    <source>
        <dbReference type="Pfam" id="PF02525"/>
    </source>
</evidence>
<dbReference type="SUPFAM" id="SSF52218">
    <property type="entry name" value="Flavoproteins"/>
    <property type="match status" value="1"/>
</dbReference>
<organism evidence="3 4">
    <name type="scientific">Macrococcoides goetzii</name>
    <dbReference type="NCBI Taxonomy" id="1891097"/>
    <lineage>
        <taxon>Bacteria</taxon>
        <taxon>Bacillati</taxon>
        <taxon>Bacillota</taxon>
        <taxon>Bacilli</taxon>
        <taxon>Bacillales</taxon>
        <taxon>Staphylococcaceae</taxon>
        <taxon>Macrococcoides</taxon>
    </lineage>
</organism>
<dbReference type="GO" id="GO:0009055">
    <property type="term" value="F:electron transfer activity"/>
    <property type="evidence" value="ECO:0007669"/>
    <property type="project" value="TreeGrafter"/>
</dbReference>
<protein>
    <submittedName>
        <fullName evidence="3">Flavodoxin family protein</fullName>
    </submittedName>
</protein>
<dbReference type="InterPro" id="IPR046980">
    <property type="entry name" value="KefG/KefF"/>
</dbReference>
<dbReference type="GO" id="GO:0003955">
    <property type="term" value="F:NAD(P)H dehydrogenase (quinone) activity"/>
    <property type="evidence" value="ECO:0007669"/>
    <property type="project" value="TreeGrafter"/>
</dbReference>
<feature type="domain" description="Flavodoxin-like fold" evidence="2">
    <location>
        <begin position="1"/>
        <end position="165"/>
    </location>
</feature>
<evidence type="ECO:0000313" key="3">
    <source>
        <dbReference type="EMBL" id="RAI81372.1"/>
    </source>
</evidence>
<keyword evidence="4" id="KW-1185">Reference proteome</keyword>
<sequence length="172" mass="19926">MSTLVIITHPEMNKSIVNRMWKEALIEADIDVVDLYELYPDSKLDVSEEQQRLLKYDKVIFQFPFYWYSSPPLLKQYLDEVFLFNYAYGPEGTKLNGKSFGLAVTVGSPESDYTAQGFNKHTLNELLTPFEATFHYIGAKYIGYFAQFGTVNHATENELIEGTKRYIEFVMQ</sequence>
<gene>
    <name evidence="3" type="ORF">BFS35_007320</name>
</gene>
<dbReference type="PANTHER" id="PTHR47307:SF1">
    <property type="entry name" value="GLUTATHIONE-REGULATED POTASSIUM-EFFLUX SYSTEM ANCILLARY PROTEIN KEFG"/>
    <property type="match status" value="1"/>
</dbReference>
<proteinExistence type="predicted"/>
<keyword evidence="1" id="KW-0560">Oxidoreductase</keyword>
<name>A0A395GBN6_9STAP</name>
<evidence type="ECO:0000256" key="1">
    <source>
        <dbReference type="ARBA" id="ARBA00023002"/>
    </source>
</evidence>
<dbReference type="InterPro" id="IPR029039">
    <property type="entry name" value="Flavoprotein-like_sf"/>
</dbReference>
<dbReference type="InterPro" id="IPR003680">
    <property type="entry name" value="Flavodoxin_fold"/>
</dbReference>
<dbReference type="EMBL" id="MJBI02000002">
    <property type="protein sequence ID" value="RAI81372.1"/>
    <property type="molecule type" value="Genomic_DNA"/>
</dbReference>
<dbReference type="AlphaFoldDB" id="A0A395GBN6"/>
<dbReference type="Proteomes" id="UP000229523">
    <property type="component" value="Unassembled WGS sequence"/>
</dbReference>
<dbReference type="GO" id="GO:0010181">
    <property type="term" value="F:FMN binding"/>
    <property type="evidence" value="ECO:0007669"/>
    <property type="project" value="TreeGrafter"/>
</dbReference>
<dbReference type="Gene3D" id="3.40.50.360">
    <property type="match status" value="1"/>
</dbReference>
<evidence type="ECO:0000313" key="4">
    <source>
        <dbReference type="Proteomes" id="UP000229523"/>
    </source>
</evidence>
<reference evidence="3 4" key="1">
    <citation type="journal article" date="2018" name="Front. Microbiol.">
        <title>Description and Comparative Genomics of Macrococcus caseolyticus subsp. hominis subsp. nov., Macrococcus goetzii sp. nov., Macrococcus epidermidis sp. nov., and Macrococcus bohemicus sp. nov., Novel Macrococci From Human Clinical Material With Virulence Potential and Suspected Uptake of Foreign DNA by Natural Transformation.</title>
        <authorList>
            <person name="Maslanova I."/>
            <person name="Wertheimer Z."/>
            <person name="Sedlacek I."/>
            <person name="Svec P."/>
            <person name="Indrakova A."/>
            <person name="Kovarovic V."/>
            <person name="Schumann P."/>
            <person name="Sproer C."/>
            <person name="Kralova S."/>
            <person name="Sedo O."/>
            <person name="Kristofova L."/>
            <person name="Vrbovska V."/>
            <person name="Fuzik T."/>
            <person name="Petras P."/>
            <person name="Zdrahal Z."/>
            <person name="Ruzickova V."/>
            <person name="Doskar J."/>
            <person name="Pantucek R."/>
        </authorList>
    </citation>
    <scope>NUCLEOTIDE SEQUENCE [LARGE SCALE GENOMIC DNA]</scope>
    <source>
        <strain evidence="3 4">CCM 4927</strain>
    </source>
</reference>
<comment type="caution">
    <text evidence="3">The sequence shown here is derived from an EMBL/GenBank/DDBJ whole genome shotgun (WGS) entry which is preliminary data.</text>
</comment>
<dbReference type="RefSeq" id="WP_099578906.1">
    <property type="nucleotide sequence ID" value="NZ_MJBI02000002.1"/>
</dbReference>
<dbReference type="Pfam" id="PF02525">
    <property type="entry name" value="Flavodoxin_2"/>
    <property type="match status" value="1"/>
</dbReference>
<accession>A0A395GBN6</accession>